<dbReference type="Proteomes" id="UP000398389">
    <property type="component" value="Unassembled WGS sequence"/>
</dbReference>
<dbReference type="GeneID" id="43580311"/>
<reference evidence="2 3" key="1">
    <citation type="submission" date="2019-09" db="EMBL/GenBank/DDBJ databases">
        <authorList>
            <person name="Brejova B."/>
        </authorList>
    </citation>
    <scope>NUCLEOTIDE SEQUENCE [LARGE SCALE GENOMIC DNA]</scope>
</reference>
<dbReference type="EMBL" id="CABVLU010000001">
    <property type="protein sequence ID" value="VVT46992.1"/>
    <property type="molecule type" value="Genomic_DNA"/>
</dbReference>
<accession>A0A5E8B840</accession>
<keyword evidence="3" id="KW-1185">Reference proteome</keyword>
<proteinExistence type="predicted"/>
<dbReference type="AlphaFoldDB" id="A0A5E8B840"/>
<feature type="signal peptide" evidence="1">
    <location>
        <begin position="1"/>
        <end position="17"/>
    </location>
</feature>
<feature type="chain" id="PRO_5022817603" description="Hyphally-regulated cell wall protein N-terminal domain-containing protein" evidence="1">
    <location>
        <begin position="18"/>
        <end position="149"/>
    </location>
</feature>
<evidence type="ECO:0000313" key="3">
    <source>
        <dbReference type="Proteomes" id="UP000398389"/>
    </source>
</evidence>
<evidence type="ECO:0000313" key="2">
    <source>
        <dbReference type="EMBL" id="VVT46992.1"/>
    </source>
</evidence>
<evidence type="ECO:0000256" key="1">
    <source>
        <dbReference type="SAM" id="SignalP"/>
    </source>
</evidence>
<evidence type="ECO:0008006" key="4">
    <source>
        <dbReference type="Google" id="ProtNLM"/>
    </source>
</evidence>
<gene>
    <name evidence="2" type="ORF">SAPINGB_P001490</name>
</gene>
<dbReference type="RefSeq" id="XP_031852102.1">
    <property type="nucleotide sequence ID" value="XM_031996211.1"/>
</dbReference>
<protein>
    <recommendedName>
        <fullName evidence="4">Hyphally-regulated cell wall protein N-terminal domain-containing protein</fullName>
    </recommendedName>
</protein>
<sequence length="149" mass="16085">MKFSAILTVLFTIGTQAAIIPNRGVQLSFDTTDSYLANRPLSSPNNNCPIGWYPSENILFTGFSLPDGRIRVGGVDTWLTFDSAGRLVVASGTGPANFGVDENYHLRFDNSDSFKVGNEGGNYIVYGPSATLPSTSQPSPQVKIRVNYS</sequence>
<name>A0A5E8B840_9ASCO</name>
<keyword evidence="1" id="KW-0732">Signal</keyword>
<organism evidence="2 3">
    <name type="scientific">Magnusiomyces paraingens</name>
    <dbReference type="NCBI Taxonomy" id="2606893"/>
    <lineage>
        <taxon>Eukaryota</taxon>
        <taxon>Fungi</taxon>
        <taxon>Dikarya</taxon>
        <taxon>Ascomycota</taxon>
        <taxon>Saccharomycotina</taxon>
        <taxon>Dipodascomycetes</taxon>
        <taxon>Dipodascales</taxon>
        <taxon>Dipodascaceae</taxon>
        <taxon>Magnusiomyces</taxon>
    </lineage>
</organism>